<protein>
    <submittedName>
        <fullName evidence="8">FAD-dependent oxidoreductase</fullName>
    </submittedName>
</protein>
<dbReference type="Gene3D" id="2.102.10.10">
    <property type="entry name" value="Rieske [2Fe-2S] iron-sulphur domain"/>
    <property type="match status" value="1"/>
</dbReference>
<evidence type="ECO:0000256" key="5">
    <source>
        <dbReference type="ARBA" id="ARBA00023157"/>
    </source>
</evidence>
<feature type="compositionally biased region" description="Basic and acidic residues" evidence="6">
    <location>
        <begin position="1"/>
        <end position="12"/>
    </location>
</feature>
<evidence type="ECO:0000313" key="8">
    <source>
        <dbReference type="EMBL" id="RJO61421.1"/>
    </source>
</evidence>
<accession>A0A419DE55</accession>
<evidence type="ECO:0000256" key="4">
    <source>
        <dbReference type="ARBA" id="ARBA00023014"/>
    </source>
</evidence>
<comment type="caution">
    <text evidence="8">The sequence shown here is derived from an EMBL/GenBank/DDBJ whole genome shotgun (WGS) entry which is preliminary data.</text>
</comment>
<dbReference type="Gene3D" id="3.50.50.60">
    <property type="entry name" value="FAD/NAD(P)-binding domain"/>
    <property type="match status" value="1"/>
</dbReference>
<dbReference type="PANTHER" id="PTHR13847">
    <property type="entry name" value="SARCOSINE DEHYDROGENASE-RELATED"/>
    <property type="match status" value="1"/>
</dbReference>
<organism evidence="8 9">
    <name type="scientific">candidate division WS5 bacterium</name>
    <dbReference type="NCBI Taxonomy" id="2093353"/>
    <lineage>
        <taxon>Bacteria</taxon>
        <taxon>candidate division WS5</taxon>
    </lineage>
</organism>
<dbReference type="InterPro" id="IPR017941">
    <property type="entry name" value="Rieske_2Fe-2S"/>
</dbReference>
<dbReference type="PRINTS" id="PR00162">
    <property type="entry name" value="RIESKE"/>
</dbReference>
<feature type="domain" description="Rieske" evidence="7">
    <location>
        <begin position="428"/>
        <end position="513"/>
    </location>
</feature>
<keyword evidence="3" id="KW-0408">Iron</keyword>
<keyword evidence="2" id="KW-0479">Metal-binding</keyword>
<keyword evidence="5" id="KW-1015">Disulfide bond</keyword>
<name>A0A419DE55_9BACT</name>
<dbReference type="Pfam" id="PF00355">
    <property type="entry name" value="Rieske"/>
    <property type="match status" value="1"/>
</dbReference>
<evidence type="ECO:0000256" key="2">
    <source>
        <dbReference type="ARBA" id="ARBA00022723"/>
    </source>
</evidence>
<dbReference type="GO" id="GO:0051537">
    <property type="term" value="F:2 iron, 2 sulfur cluster binding"/>
    <property type="evidence" value="ECO:0007669"/>
    <property type="project" value="UniProtKB-KW"/>
</dbReference>
<dbReference type="GO" id="GO:0005737">
    <property type="term" value="C:cytoplasm"/>
    <property type="evidence" value="ECO:0007669"/>
    <property type="project" value="TreeGrafter"/>
</dbReference>
<dbReference type="EMBL" id="QZJW01000019">
    <property type="protein sequence ID" value="RJO61421.1"/>
    <property type="molecule type" value="Genomic_DNA"/>
</dbReference>
<dbReference type="GO" id="GO:0016020">
    <property type="term" value="C:membrane"/>
    <property type="evidence" value="ECO:0007669"/>
    <property type="project" value="InterPro"/>
</dbReference>
<dbReference type="InterPro" id="IPR005805">
    <property type="entry name" value="Rieske_Fe-S_prot_C"/>
</dbReference>
<evidence type="ECO:0000259" key="7">
    <source>
        <dbReference type="PROSITE" id="PS51296"/>
    </source>
</evidence>
<feature type="region of interest" description="Disordered" evidence="6">
    <location>
        <begin position="1"/>
        <end position="38"/>
    </location>
</feature>
<keyword evidence="1" id="KW-0001">2Fe-2S</keyword>
<dbReference type="PANTHER" id="PTHR13847:SF274">
    <property type="entry name" value="RIESKE 2FE-2S IRON-SULFUR PROTEIN YHFW-RELATED"/>
    <property type="match status" value="1"/>
</dbReference>
<reference evidence="8 9" key="1">
    <citation type="journal article" date="2017" name="ISME J.">
        <title>Energy and carbon metabolisms in a deep terrestrial subsurface fluid microbial community.</title>
        <authorList>
            <person name="Momper L."/>
            <person name="Jungbluth S.P."/>
            <person name="Lee M.D."/>
            <person name="Amend J.P."/>
        </authorList>
    </citation>
    <scope>NUCLEOTIDE SEQUENCE [LARGE SCALE GENOMIC DNA]</scope>
    <source>
        <strain evidence="8">SURF_29</strain>
    </source>
</reference>
<dbReference type="SUPFAM" id="SSF50022">
    <property type="entry name" value="ISP domain"/>
    <property type="match status" value="1"/>
</dbReference>
<dbReference type="InterPro" id="IPR036922">
    <property type="entry name" value="Rieske_2Fe-2S_sf"/>
</dbReference>
<dbReference type="Proteomes" id="UP000285655">
    <property type="component" value="Unassembled WGS sequence"/>
</dbReference>
<dbReference type="Pfam" id="PF01266">
    <property type="entry name" value="DAO"/>
    <property type="match status" value="1"/>
</dbReference>
<dbReference type="InterPro" id="IPR006076">
    <property type="entry name" value="FAD-dep_OxRdtase"/>
</dbReference>
<dbReference type="PROSITE" id="PS51296">
    <property type="entry name" value="RIESKE"/>
    <property type="match status" value="1"/>
</dbReference>
<dbReference type="FunFam" id="2.102.10.10:FF:000014">
    <property type="entry name" value="Oxidoreductase, FAD dependent"/>
    <property type="match status" value="1"/>
</dbReference>
<feature type="compositionally biased region" description="Polar residues" evidence="6">
    <location>
        <begin position="20"/>
        <end position="38"/>
    </location>
</feature>
<evidence type="ECO:0000313" key="9">
    <source>
        <dbReference type="Proteomes" id="UP000285655"/>
    </source>
</evidence>
<dbReference type="GO" id="GO:0046872">
    <property type="term" value="F:metal ion binding"/>
    <property type="evidence" value="ECO:0007669"/>
    <property type="project" value="UniProtKB-KW"/>
</dbReference>
<evidence type="ECO:0000256" key="3">
    <source>
        <dbReference type="ARBA" id="ARBA00023004"/>
    </source>
</evidence>
<dbReference type="AlphaFoldDB" id="A0A419DE55"/>
<sequence>MEKENISEKDGFPGKPTSVWLDTTPETDYPSLTESDSGQAGMTNGVDVCVVGGGIAGLMTAYLLTGTGYKVTVIEAGRIVEDVTAYTTAKITSQHGYIYRHLIRNFGETKAKMYADANQAGLKKIVSIILNNNIDCNLEKQPAYLYTEKYRNIDKLKKEARSAQRLGLPATYTEDTPFDFIKGAVRFDSQAQFHPRKFLLFLAREIAKKGYIFENTRALDIKDGSVITDKGEVKARHIVVATHFPFIDKSRFFTKLFPHRSYILAVEAGNIPEGMYFGIDGDRNTMRRFENGGKKYLLVGAGGEKAGEDADTLKYYERVKYYTEARFKTRSIDYHWFTQDNRTADRVPYIGKMPKMENVYVATGFGGWGMTSSAVSAMIITDMISGRVNPWVSVFDPARKDYLYQAKTIIGESSKLASHLLSRHLKKHHFDLPTGFEAGEGKIIKVKGKKVAVYKDKDSRIYAVSPICTHMGCTVNWNGMEKTWDCPCHGSRYNYDGKVIHGPAQKDLKKEDI</sequence>
<keyword evidence="4" id="KW-0411">Iron-sulfur</keyword>
<evidence type="ECO:0000256" key="6">
    <source>
        <dbReference type="SAM" id="MobiDB-lite"/>
    </source>
</evidence>
<gene>
    <name evidence="8" type="ORF">C4544_02805</name>
</gene>
<dbReference type="InterPro" id="IPR036188">
    <property type="entry name" value="FAD/NAD-bd_sf"/>
</dbReference>
<dbReference type="Gene3D" id="3.30.9.10">
    <property type="entry name" value="D-Amino Acid Oxidase, subunit A, domain 2"/>
    <property type="match status" value="1"/>
</dbReference>
<proteinExistence type="predicted"/>
<evidence type="ECO:0000256" key="1">
    <source>
        <dbReference type="ARBA" id="ARBA00022714"/>
    </source>
</evidence>
<dbReference type="SUPFAM" id="SSF51905">
    <property type="entry name" value="FAD/NAD(P)-binding domain"/>
    <property type="match status" value="1"/>
</dbReference>